<sequence>MVTQGRETLLFTRLRQSQRLGKFLAIALVCCFMAIACSSQSNTTQSPTRENPQVILGTTLKPRTLDPADAYEVPSLNILYNVGDRLYTYQDGKSDLTPQLATELPTVSGDRLTYTIPLRQGVMFHDGTPFNAEAMVFSLKRFMENQGKPSFLLSDIVESMEATGEYELTIKLKQPFAGFTALLAFSGLCPISPQSYQIGSGQFQPDTFVGTGPYTVAKVTSDMIRLEPFADYWGDVPQNEGIDIQWFSSPANLFNAFRTGAVDVTLGTLDSNQIDSLEKEMDTQGWREIAAEGNTLNYIIVNVKSDPLNQLPVRQALAAITDRPTINSRVLQGQAEPAYTLIPKSFAASEPVFKTAYGDGNVELAKKRLTEAGYSAENPAVVEIWYASSSTKRGLIASTLKAIADTELEGVLQIQPNSVESTTAFQNLDKGVYPTFMLDWYADFLDPDNYVQPFLECTEGSETEGCKAGASQYHGSFYYNARVNDLINQQRQEQDPEKRRLLLVEIQKLLAEEVPYIPLWFDKDYVFAQQNIEGVTIEANQSILYSKITRVES</sequence>
<evidence type="ECO:0000256" key="1">
    <source>
        <dbReference type="ARBA" id="ARBA00004196"/>
    </source>
</evidence>
<evidence type="ECO:0000313" key="8">
    <source>
        <dbReference type="Proteomes" id="UP001235303"/>
    </source>
</evidence>
<dbReference type="EMBL" id="JAQOSP010000062">
    <property type="protein sequence ID" value="MDJ1169489.1"/>
    <property type="molecule type" value="Genomic_DNA"/>
</dbReference>
<organism evidence="7 8">
    <name type="scientific">Roseofilum acuticapitatum BLCC-M154</name>
    <dbReference type="NCBI Taxonomy" id="3022444"/>
    <lineage>
        <taxon>Bacteria</taxon>
        <taxon>Bacillati</taxon>
        <taxon>Cyanobacteriota</taxon>
        <taxon>Cyanophyceae</taxon>
        <taxon>Desertifilales</taxon>
        <taxon>Desertifilaceae</taxon>
        <taxon>Roseofilum</taxon>
        <taxon>Roseofilum acuticapitatum</taxon>
    </lineage>
</organism>
<gene>
    <name evidence="7" type="ORF">PMG71_08635</name>
</gene>
<dbReference type="CDD" id="cd08519">
    <property type="entry name" value="PBP2_NikA_DppA_OppA_like_20"/>
    <property type="match status" value="1"/>
</dbReference>
<keyword evidence="3" id="KW-0813">Transport</keyword>
<comment type="subcellular location">
    <subcellularLocation>
        <location evidence="1">Cell envelope</location>
    </subcellularLocation>
</comment>
<evidence type="ECO:0000256" key="2">
    <source>
        <dbReference type="ARBA" id="ARBA00005695"/>
    </source>
</evidence>
<evidence type="ECO:0000256" key="3">
    <source>
        <dbReference type="ARBA" id="ARBA00022448"/>
    </source>
</evidence>
<dbReference type="PANTHER" id="PTHR30290:SF10">
    <property type="entry name" value="PERIPLASMIC OLIGOPEPTIDE-BINDING PROTEIN-RELATED"/>
    <property type="match status" value="1"/>
</dbReference>
<feature type="transmembrane region" description="Helical" evidence="5">
    <location>
        <begin position="20"/>
        <end position="36"/>
    </location>
</feature>
<keyword evidence="5" id="KW-1133">Transmembrane helix</keyword>
<accession>A0ABT7ASU0</accession>
<keyword evidence="8" id="KW-1185">Reference proteome</keyword>
<dbReference type="Pfam" id="PF00496">
    <property type="entry name" value="SBP_bac_5"/>
    <property type="match status" value="1"/>
</dbReference>
<dbReference type="InterPro" id="IPR030678">
    <property type="entry name" value="Peptide/Ni-bd"/>
</dbReference>
<dbReference type="InterPro" id="IPR039424">
    <property type="entry name" value="SBP_5"/>
</dbReference>
<name>A0ABT7ASU0_9CYAN</name>
<comment type="similarity">
    <text evidence="2">Belongs to the bacterial solute-binding protein 5 family.</text>
</comment>
<protein>
    <submittedName>
        <fullName evidence="7">ABC transporter substrate-binding protein</fullName>
    </submittedName>
</protein>
<feature type="domain" description="Solute-binding protein family 5" evidence="6">
    <location>
        <begin position="96"/>
        <end position="460"/>
    </location>
</feature>
<keyword evidence="5" id="KW-0812">Transmembrane</keyword>
<dbReference type="Gene3D" id="3.40.190.10">
    <property type="entry name" value="Periplasmic binding protein-like II"/>
    <property type="match status" value="1"/>
</dbReference>
<evidence type="ECO:0000313" key="7">
    <source>
        <dbReference type="EMBL" id="MDJ1169489.1"/>
    </source>
</evidence>
<dbReference type="InterPro" id="IPR000914">
    <property type="entry name" value="SBP_5_dom"/>
</dbReference>
<evidence type="ECO:0000256" key="5">
    <source>
        <dbReference type="SAM" id="Phobius"/>
    </source>
</evidence>
<comment type="caution">
    <text evidence="7">The sequence shown here is derived from an EMBL/GenBank/DDBJ whole genome shotgun (WGS) entry which is preliminary data.</text>
</comment>
<reference evidence="7 8" key="1">
    <citation type="submission" date="2023-01" db="EMBL/GenBank/DDBJ databases">
        <title>Novel diversity within Roseofilum (Cyanobacteria; Desertifilaceae) from marine benthic mats with descriptions of four novel species.</title>
        <authorList>
            <person name="Wang Y."/>
            <person name="Berthold D.E."/>
            <person name="Hu J."/>
            <person name="Lefler F.W."/>
            <person name="Laughinghouse H.D. IV."/>
        </authorList>
    </citation>
    <scope>NUCLEOTIDE SEQUENCE [LARGE SCALE GENOMIC DNA]</scope>
    <source>
        <strain evidence="7 8">BLCC-M154</strain>
    </source>
</reference>
<dbReference type="Gene3D" id="3.10.105.10">
    <property type="entry name" value="Dipeptide-binding Protein, Domain 3"/>
    <property type="match status" value="1"/>
</dbReference>
<dbReference type="Proteomes" id="UP001235303">
    <property type="component" value="Unassembled WGS sequence"/>
</dbReference>
<evidence type="ECO:0000259" key="6">
    <source>
        <dbReference type="Pfam" id="PF00496"/>
    </source>
</evidence>
<dbReference type="PIRSF" id="PIRSF002741">
    <property type="entry name" value="MppA"/>
    <property type="match status" value="1"/>
</dbReference>
<proteinExistence type="inferred from homology"/>
<dbReference type="SUPFAM" id="SSF53850">
    <property type="entry name" value="Periplasmic binding protein-like II"/>
    <property type="match status" value="1"/>
</dbReference>
<keyword evidence="4" id="KW-0732">Signal</keyword>
<dbReference type="PANTHER" id="PTHR30290">
    <property type="entry name" value="PERIPLASMIC BINDING COMPONENT OF ABC TRANSPORTER"/>
    <property type="match status" value="1"/>
</dbReference>
<dbReference type="RefSeq" id="WP_283753248.1">
    <property type="nucleotide sequence ID" value="NZ_JAQOSP010000062.1"/>
</dbReference>
<keyword evidence="5" id="KW-0472">Membrane</keyword>
<evidence type="ECO:0000256" key="4">
    <source>
        <dbReference type="ARBA" id="ARBA00022729"/>
    </source>
</evidence>